<dbReference type="AlphaFoldDB" id="A0A3E5AMK3"/>
<dbReference type="EMBL" id="QSUG01000010">
    <property type="protein sequence ID" value="RGN22062.1"/>
    <property type="molecule type" value="Genomic_DNA"/>
</dbReference>
<comment type="subcellular location">
    <subcellularLocation>
        <location evidence="1 8">Cytoplasm</location>
    </subcellularLocation>
</comment>
<dbReference type="Gene3D" id="3.40.50.880">
    <property type="match status" value="1"/>
</dbReference>
<comment type="caution">
    <text evidence="8">Lacks conserved residue(s) required for the propagation of feature annotation.</text>
</comment>
<feature type="site" description="Important for substrate specificity" evidence="8">
    <location>
        <position position="192"/>
    </location>
</feature>
<comment type="similarity">
    <text evidence="8">Belongs to the MetA family.</text>
</comment>
<feature type="binding site" evidence="8">
    <location>
        <position position="249"/>
    </location>
    <ligand>
        <name>substrate</name>
    </ligand>
</feature>
<dbReference type="Pfam" id="PF04204">
    <property type="entry name" value="HTS"/>
    <property type="match status" value="1"/>
</dbReference>
<dbReference type="PANTHER" id="PTHR20919">
    <property type="entry name" value="HOMOSERINE O-SUCCINYLTRANSFERASE"/>
    <property type="match status" value="1"/>
</dbReference>
<dbReference type="GO" id="GO:0004414">
    <property type="term" value="F:homoserine O-acetyltransferase activity"/>
    <property type="evidence" value="ECO:0007669"/>
    <property type="project" value="UniProtKB-EC"/>
</dbReference>
<name>A0A3E5AMK3_9FIRM</name>
<keyword evidence="2 8" id="KW-0963">Cytoplasm</keyword>
<keyword evidence="5 8" id="KW-0486">Methionine biosynthesis</keyword>
<organism evidence="10 11">
    <name type="scientific">Agathobacter rectalis</name>
    <dbReference type="NCBI Taxonomy" id="39491"/>
    <lineage>
        <taxon>Bacteria</taxon>
        <taxon>Bacillati</taxon>
        <taxon>Bacillota</taxon>
        <taxon>Clostridia</taxon>
        <taxon>Lachnospirales</taxon>
        <taxon>Lachnospiraceae</taxon>
        <taxon>Agathobacter</taxon>
    </lineage>
</organism>
<feature type="binding site" evidence="8">
    <location>
        <position position="163"/>
    </location>
    <ligand>
        <name>substrate</name>
    </ligand>
</feature>
<protein>
    <recommendedName>
        <fullName evidence="8">Homoserine O-acetyltransferase</fullName>
        <shortName evidence="8">HAT</shortName>
        <ecNumber evidence="8">2.3.1.31</ecNumber>
    </recommendedName>
    <alternativeName>
        <fullName evidence="8">Homoserine transacetylase</fullName>
        <shortName evidence="8">HTA</shortName>
    </alternativeName>
</protein>
<feature type="site" description="Important for acyl-CoA specificity" evidence="8">
    <location>
        <position position="111"/>
    </location>
</feature>
<evidence type="ECO:0000313" key="11">
    <source>
        <dbReference type="Proteomes" id="UP000260970"/>
    </source>
</evidence>
<comment type="catalytic activity">
    <reaction evidence="7 8">
        <text>L-homoserine + acetyl-CoA = O-acetyl-L-homoserine + CoA</text>
        <dbReference type="Rhea" id="RHEA:13701"/>
        <dbReference type="ChEBI" id="CHEBI:57287"/>
        <dbReference type="ChEBI" id="CHEBI:57288"/>
        <dbReference type="ChEBI" id="CHEBI:57476"/>
        <dbReference type="ChEBI" id="CHEBI:57716"/>
        <dbReference type="EC" id="2.3.1.31"/>
    </reaction>
</comment>
<evidence type="ECO:0000256" key="4">
    <source>
        <dbReference type="ARBA" id="ARBA00022679"/>
    </source>
</evidence>
<feature type="active site" description="Acyl-thioester intermediate" evidence="8 9">
    <location>
        <position position="142"/>
    </location>
</feature>
<sequence length="310" mass="36614">MPIKTQNDLPVKEILERENIFVMDENRASHQNIRQLEIAIVNLMPLKEDTELQILRSLSNTPIQVNVTFVTTSTHEATHTSLSHLNKFYETFDDIKDRYFDGMIITGAPVELMEYEEVDYWDEICSIMEWSKTHAFSTLHLCWGAQAGLYYHYGIPKRVLQKKKFGVYAHRVKNRKIPLVRGFDDVFYAPHSRHTEVLKEDILKHPELTILAESDDAGVFLLMDQDGKKIFVMGHPEYDRYTLHNEYERDKKKGLDIDMPVNYYPDNDDTQKPLLQWRSHGNILYSNWLNYYVYQEVPYEFINNREIIGK</sequence>
<dbReference type="RefSeq" id="WP_117690602.1">
    <property type="nucleotide sequence ID" value="NZ_QSUE01000009.1"/>
</dbReference>
<dbReference type="EC" id="2.3.1.31" evidence="8"/>
<evidence type="ECO:0000256" key="7">
    <source>
        <dbReference type="ARBA" id="ARBA00049043"/>
    </source>
</evidence>
<dbReference type="PIRSF" id="PIRSF000450">
    <property type="entry name" value="H_ser_succinyltr"/>
    <property type="match status" value="1"/>
</dbReference>
<feature type="active site" evidence="8">
    <location>
        <position position="237"/>
    </location>
</feature>
<evidence type="ECO:0000256" key="8">
    <source>
        <dbReference type="HAMAP-Rule" id="MF_00295"/>
    </source>
</evidence>
<comment type="caution">
    <text evidence="10">The sequence shown here is derived from an EMBL/GenBank/DDBJ whole genome shotgun (WGS) entry which is preliminary data.</text>
</comment>
<dbReference type="InterPro" id="IPR005697">
    <property type="entry name" value="HST_MetA"/>
</dbReference>
<evidence type="ECO:0000256" key="5">
    <source>
        <dbReference type="ARBA" id="ARBA00023167"/>
    </source>
</evidence>
<dbReference type="NCBIfam" id="TIGR01001">
    <property type="entry name" value="metA"/>
    <property type="match status" value="1"/>
</dbReference>
<accession>A0A3E5AMK3</accession>
<dbReference type="GO" id="GO:0008899">
    <property type="term" value="F:homoserine O-succinyltransferase activity"/>
    <property type="evidence" value="ECO:0007669"/>
    <property type="project" value="UniProtKB-UniRule"/>
</dbReference>
<dbReference type="Proteomes" id="UP000260970">
    <property type="component" value="Unassembled WGS sequence"/>
</dbReference>
<evidence type="ECO:0000313" key="10">
    <source>
        <dbReference type="EMBL" id="RGN22062.1"/>
    </source>
</evidence>
<comment type="function">
    <text evidence="8">Transfers an acetyl group from acetyl-CoA to L-homoserine, forming acetyl-L-homoserine.</text>
</comment>
<feature type="binding site" evidence="8">
    <location>
        <position position="192"/>
    </location>
    <ligand>
        <name>substrate</name>
    </ligand>
</feature>
<feature type="active site" description="Proton acceptor" evidence="8">
    <location>
        <position position="235"/>
    </location>
</feature>
<dbReference type="UniPathway" id="UPA00051">
    <property type="reaction ID" value="UER00074"/>
</dbReference>
<evidence type="ECO:0000256" key="6">
    <source>
        <dbReference type="ARBA" id="ARBA00023315"/>
    </source>
</evidence>
<dbReference type="HAMAP" id="MF_00295">
    <property type="entry name" value="MetA_acyltransf"/>
    <property type="match status" value="1"/>
</dbReference>
<dbReference type="PANTHER" id="PTHR20919:SF0">
    <property type="entry name" value="HOMOSERINE O-SUCCINYLTRANSFERASE"/>
    <property type="match status" value="1"/>
</dbReference>
<evidence type="ECO:0000256" key="3">
    <source>
        <dbReference type="ARBA" id="ARBA00022605"/>
    </source>
</evidence>
<dbReference type="SUPFAM" id="SSF52317">
    <property type="entry name" value="Class I glutamine amidotransferase-like"/>
    <property type="match status" value="1"/>
</dbReference>
<dbReference type="GO" id="GO:0005737">
    <property type="term" value="C:cytoplasm"/>
    <property type="evidence" value="ECO:0007669"/>
    <property type="project" value="UniProtKB-SubCell"/>
</dbReference>
<proteinExistence type="inferred from homology"/>
<gene>
    <name evidence="8" type="primary">metAA</name>
    <name evidence="10" type="ORF">DXB72_10445</name>
</gene>
<dbReference type="CDD" id="cd03131">
    <property type="entry name" value="GATase1_HTS"/>
    <property type="match status" value="1"/>
</dbReference>
<evidence type="ECO:0000256" key="1">
    <source>
        <dbReference type="ARBA" id="ARBA00004496"/>
    </source>
</evidence>
<keyword evidence="4 8" id="KW-0808">Transferase</keyword>
<dbReference type="InterPro" id="IPR033752">
    <property type="entry name" value="MetA_family"/>
</dbReference>
<comment type="pathway">
    <text evidence="8">Amino-acid biosynthesis; L-methionine biosynthesis via de novo pathway; O-acetyl-L-homoserine from L-homoserine: step 1/1.</text>
</comment>
<keyword evidence="6 8" id="KW-0012">Acyltransferase</keyword>
<reference evidence="10 11" key="1">
    <citation type="submission" date="2018-08" db="EMBL/GenBank/DDBJ databases">
        <title>A genome reference for cultivated species of the human gut microbiota.</title>
        <authorList>
            <person name="Zou Y."/>
            <person name="Xue W."/>
            <person name="Luo G."/>
        </authorList>
    </citation>
    <scope>NUCLEOTIDE SEQUENCE [LARGE SCALE GENOMIC DNA]</scope>
    <source>
        <strain evidence="10 11">OM05-6AA</strain>
    </source>
</reference>
<evidence type="ECO:0000256" key="9">
    <source>
        <dbReference type="PIRSR" id="PIRSR000450-1"/>
    </source>
</evidence>
<dbReference type="GO" id="GO:0019281">
    <property type="term" value="P:L-methionine biosynthetic process from homoserine via O-succinyl-L-homoserine and cystathionine"/>
    <property type="evidence" value="ECO:0007669"/>
    <property type="project" value="InterPro"/>
</dbReference>
<dbReference type="FunFam" id="3.40.50.880:FF:000004">
    <property type="entry name" value="Homoserine O-succinyltransferase"/>
    <property type="match status" value="1"/>
</dbReference>
<evidence type="ECO:0000256" key="2">
    <source>
        <dbReference type="ARBA" id="ARBA00022490"/>
    </source>
</evidence>
<keyword evidence="3 8" id="KW-0028">Amino-acid biosynthesis</keyword>
<dbReference type="InterPro" id="IPR029062">
    <property type="entry name" value="Class_I_gatase-like"/>
</dbReference>